<organism evidence="1 2">
    <name type="scientific">Candidatus Tagabacteria bacterium CG10_big_fil_rev_8_21_14_0_10_40_13</name>
    <dbReference type="NCBI Taxonomy" id="1975022"/>
    <lineage>
        <taxon>Bacteria</taxon>
        <taxon>Candidatus Tagaibacteriota</taxon>
    </lineage>
</organism>
<comment type="caution">
    <text evidence="1">The sequence shown here is derived from an EMBL/GenBank/DDBJ whole genome shotgun (WGS) entry which is preliminary data.</text>
</comment>
<reference evidence="2" key="1">
    <citation type="submission" date="2017-09" db="EMBL/GenBank/DDBJ databases">
        <title>Depth-based differentiation of microbial function through sediment-hosted aquifers and enrichment of novel symbionts in the deep terrestrial subsurface.</title>
        <authorList>
            <person name="Probst A.J."/>
            <person name="Ladd B."/>
            <person name="Jarett J.K."/>
            <person name="Geller-Mcgrath D.E."/>
            <person name="Sieber C.M.K."/>
            <person name="Emerson J.B."/>
            <person name="Anantharaman K."/>
            <person name="Thomas B.C."/>
            <person name="Malmstrom R."/>
            <person name="Stieglmeier M."/>
            <person name="Klingl A."/>
            <person name="Woyke T."/>
            <person name="Ryan C.M."/>
            <person name="Banfield J.F."/>
        </authorList>
    </citation>
    <scope>NUCLEOTIDE SEQUENCE [LARGE SCALE GENOMIC DNA]</scope>
</reference>
<name>A0A2M8L9G7_9BACT</name>
<gene>
    <name evidence="1" type="ORF">COV00_00725</name>
</gene>
<proteinExistence type="predicted"/>
<sequence length="95" mass="11164">MSTALFEKNAIDSTSLVSKHIEYNPVVYDLTELAEIKVRDLSPWIIIFSRPVTYRESFIGVLTNEEADEMREKLKIFKKRFNDDFAKKHQILFGH</sequence>
<dbReference type="Proteomes" id="UP000230603">
    <property type="component" value="Unassembled WGS sequence"/>
</dbReference>
<accession>A0A2M8L9G7</accession>
<protein>
    <submittedName>
        <fullName evidence="1">Uncharacterized protein</fullName>
    </submittedName>
</protein>
<dbReference type="EMBL" id="PFEP01000013">
    <property type="protein sequence ID" value="PJE73250.1"/>
    <property type="molecule type" value="Genomic_DNA"/>
</dbReference>
<dbReference type="AlphaFoldDB" id="A0A2M8L9G7"/>
<evidence type="ECO:0000313" key="1">
    <source>
        <dbReference type="EMBL" id="PJE73250.1"/>
    </source>
</evidence>
<evidence type="ECO:0000313" key="2">
    <source>
        <dbReference type="Proteomes" id="UP000230603"/>
    </source>
</evidence>